<evidence type="ECO:0000259" key="1">
    <source>
        <dbReference type="SMART" id="SM00900"/>
    </source>
</evidence>
<protein>
    <submittedName>
        <fullName evidence="2">FMN-binding protein</fullName>
    </submittedName>
</protein>
<dbReference type="GO" id="GO:0010181">
    <property type="term" value="F:FMN binding"/>
    <property type="evidence" value="ECO:0007669"/>
    <property type="project" value="InterPro"/>
</dbReference>
<evidence type="ECO:0000313" key="3">
    <source>
        <dbReference type="Proteomes" id="UP000269097"/>
    </source>
</evidence>
<evidence type="ECO:0000313" key="2">
    <source>
        <dbReference type="EMBL" id="AYQ75396.1"/>
    </source>
</evidence>
<dbReference type="KEGG" id="coh:EAV92_00185"/>
<proteinExistence type="predicted"/>
<dbReference type="SMART" id="SM00900">
    <property type="entry name" value="FMN_bind"/>
    <property type="match status" value="1"/>
</dbReference>
<dbReference type="InterPro" id="IPR007329">
    <property type="entry name" value="FMN-bd"/>
</dbReference>
<dbReference type="Pfam" id="PF04205">
    <property type="entry name" value="FMN_bind"/>
    <property type="match status" value="1"/>
</dbReference>
<feature type="domain" description="FMN-binding" evidence="1">
    <location>
        <begin position="5"/>
        <end position="76"/>
    </location>
</feature>
<reference evidence="2 3" key="1">
    <citation type="submission" date="2018-10" db="EMBL/GenBank/DDBJ databases">
        <title>Genome Sequence of Cohnella sp.</title>
        <authorList>
            <person name="Srinivasan S."/>
            <person name="Kim M.K."/>
        </authorList>
    </citation>
    <scope>NUCLEOTIDE SEQUENCE [LARGE SCALE GENOMIC DNA]</scope>
    <source>
        <strain evidence="2 3">18JY8-7</strain>
    </source>
</reference>
<dbReference type="AlphaFoldDB" id="A0A3G3K4F7"/>
<organism evidence="2 3">
    <name type="scientific">Cohnella candidum</name>
    <dbReference type="NCBI Taxonomy" id="2674991"/>
    <lineage>
        <taxon>Bacteria</taxon>
        <taxon>Bacillati</taxon>
        <taxon>Bacillota</taxon>
        <taxon>Bacilli</taxon>
        <taxon>Bacillales</taxon>
        <taxon>Paenibacillaceae</taxon>
        <taxon>Cohnella</taxon>
    </lineage>
</organism>
<keyword evidence="3" id="KW-1185">Reference proteome</keyword>
<sequence length="80" mass="8669">MGSNRRGSIQVTVTIKSDKITDVEISNFAMHYSISDVVGLPDEVLQYQSSQVDNVSGATYSVRAFEDAVQDALDQAKLSA</sequence>
<dbReference type="Gene3D" id="3.90.1010.20">
    <property type="match status" value="1"/>
</dbReference>
<dbReference type="EMBL" id="CP033433">
    <property type="protein sequence ID" value="AYQ75396.1"/>
    <property type="molecule type" value="Genomic_DNA"/>
</dbReference>
<accession>A0A3G3K4F7</accession>
<dbReference type="Proteomes" id="UP000269097">
    <property type="component" value="Chromosome"/>
</dbReference>
<gene>
    <name evidence="2" type="ORF">EAV92_00185</name>
</gene>
<name>A0A3G3K4F7_9BACL</name>
<dbReference type="GO" id="GO:0016020">
    <property type="term" value="C:membrane"/>
    <property type="evidence" value="ECO:0007669"/>
    <property type="project" value="InterPro"/>
</dbReference>